<feature type="region of interest" description="Disordered" evidence="1">
    <location>
        <begin position="358"/>
        <end position="377"/>
    </location>
</feature>
<feature type="compositionally biased region" description="Acidic residues" evidence="1">
    <location>
        <begin position="362"/>
        <end position="372"/>
    </location>
</feature>
<evidence type="ECO:0000313" key="3">
    <source>
        <dbReference type="EMBL" id="GHP06728.1"/>
    </source>
</evidence>
<dbReference type="PANTHER" id="PTHR13748">
    <property type="entry name" value="COBW-RELATED"/>
    <property type="match status" value="1"/>
</dbReference>
<evidence type="ECO:0000259" key="2">
    <source>
        <dbReference type="Pfam" id="PF02492"/>
    </source>
</evidence>
<reference evidence="3" key="1">
    <citation type="submission" date="2020-10" db="EMBL/GenBank/DDBJ databases">
        <title>Unveiling of a novel bifunctional photoreceptor, Dualchrome1, isolated from a cosmopolitan green alga.</title>
        <authorList>
            <person name="Suzuki S."/>
            <person name="Kawachi M."/>
        </authorList>
    </citation>
    <scope>NUCLEOTIDE SEQUENCE</scope>
    <source>
        <strain evidence="3">NIES 2893</strain>
    </source>
</reference>
<gene>
    <name evidence="3" type="ORF">PPROV_000547200</name>
</gene>
<name>A0A830HIP4_9CHLO</name>
<keyword evidence="4" id="KW-1185">Reference proteome</keyword>
<comment type="caution">
    <text evidence="3">The sequence shown here is derived from an EMBL/GenBank/DDBJ whole genome shotgun (WGS) entry which is preliminary data.</text>
</comment>
<dbReference type="InterPro" id="IPR003495">
    <property type="entry name" value="CobW/HypB/UreG_nucleotide-bd"/>
</dbReference>
<dbReference type="AlphaFoldDB" id="A0A830HIP4"/>
<dbReference type="InterPro" id="IPR051316">
    <property type="entry name" value="Zinc-reg_GTPase_activator"/>
</dbReference>
<dbReference type="SUPFAM" id="SSF52540">
    <property type="entry name" value="P-loop containing nucleoside triphosphate hydrolases"/>
    <property type="match status" value="1"/>
</dbReference>
<sequence>MPVAVSLVTGLLGAGKSTVVQALLAHKPPGEKWAIFVNEVGAVGIDGAALSAAADADQQGGGGCGGGGEIVVKELAGGCMCCSAAGVTQAAIATLLRRSRPTRLIIEMSGLGHPGSVLDALQKPPLGDSVEVMGTMCVLDPEFVFRDNIADDEQSVVDSPLFVNQVAASDVVLVNARTDAYRDALSTWHATLWPPKSLVSTEQRGTAVPSRLLDQLASDEHGKLASLATQVDADTYADTHTSYELTRVSAPGGHPRVLIGRTRHAGDGSLTYSIGLVYHREDIFDRTRLAEFMNTVLSTRDEVTRVLRAKAVMRTGTTAWSLAAVSGSASSEGETAEITLDSSAYRRDSRLEILVRQRGGCGDDDDDDDDGRQDETSLPALDMLIEDDSIALAPGDARDALLRHDWTALVASARSCVRL</sequence>
<evidence type="ECO:0000256" key="1">
    <source>
        <dbReference type="SAM" id="MobiDB-lite"/>
    </source>
</evidence>
<organism evidence="3 4">
    <name type="scientific">Pycnococcus provasolii</name>
    <dbReference type="NCBI Taxonomy" id="41880"/>
    <lineage>
        <taxon>Eukaryota</taxon>
        <taxon>Viridiplantae</taxon>
        <taxon>Chlorophyta</taxon>
        <taxon>Pseudoscourfieldiophyceae</taxon>
        <taxon>Pseudoscourfieldiales</taxon>
        <taxon>Pycnococcaceae</taxon>
        <taxon>Pycnococcus</taxon>
    </lineage>
</organism>
<dbReference type="OrthoDB" id="272672at2759"/>
<dbReference type="GO" id="GO:0005737">
    <property type="term" value="C:cytoplasm"/>
    <property type="evidence" value="ECO:0007669"/>
    <property type="project" value="TreeGrafter"/>
</dbReference>
<evidence type="ECO:0000313" key="4">
    <source>
        <dbReference type="Proteomes" id="UP000660262"/>
    </source>
</evidence>
<dbReference type="PANTHER" id="PTHR13748:SF46">
    <property type="entry name" value="ZINC CHAPERONE YEIR"/>
    <property type="match status" value="1"/>
</dbReference>
<dbReference type="Proteomes" id="UP000660262">
    <property type="component" value="Unassembled WGS sequence"/>
</dbReference>
<protein>
    <recommendedName>
        <fullName evidence="2">CobW/HypB/UreG nucleotide-binding domain-containing protein</fullName>
    </recommendedName>
</protein>
<dbReference type="Gene3D" id="3.40.50.300">
    <property type="entry name" value="P-loop containing nucleotide triphosphate hydrolases"/>
    <property type="match status" value="1"/>
</dbReference>
<dbReference type="Pfam" id="PF02492">
    <property type="entry name" value="cobW"/>
    <property type="match status" value="1"/>
</dbReference>
<proteinExistence type="predicted"/>
<dbReference type="InterPro" id="IPR027417">
    <property type="entry name" value="P-loop_NTPase"/>
</dbReference>
<accession>A0A830HIP4</accession>
<feature type="domain" description="CobW/HypB/UreG nucleotide-binding" evidence="2">
    <location>
        <begin position="5"/>
        <end position="182"/>
    </location>
</feature>
<dbReference type="EMBL" id="BNJQ01000014">
    <property type="protein sequence ID" value="GHP06728.1"/>
    <property type="molecule type" value="Genomic_DNA"/>
</dbReference>